<feature type="compositionally biased region" description="Basic and acidic residues" evidence="6">
    <location>
        <begin position="802"/>
        <end position="814"/>
    </location>
</feature>
<dbReference type="EMBL" id="JAEACU010000006">
    <property type="protein sequence ID" value="KAH7524566.1"/>
    <property type="molecule type" value="Genomic_DNA"/>
</dbReference>
<feature type="compositionally biased region" description="Polar residues" evidence="6">
    <location>
        <begin position="1843"/>
        <end position="1855"/>
    </location>
</feature>
<feature type="region of interest" description="Disordered" evidence="6">
    <location>
        <begin position="1843"/>
        <end position="1862"/>
    </location>
</feature>
<dbReference type="PROSITE" id="PS50103">
    <property type="entry name" value="ZF_C3H1"/>
    <property type="match status" value="3"/>
</dbReference>
<feature type="region of interest" description="Disordered" evidence="6">
    <location>
        <begin position="2381"/>
        <end position="2401"/>
    </location>
</feature>
<organism evidence="8 9">
    <name type="scientific">Ziziphus jujuba var. spinosa</name>
    <dbReference type="NCBI Taxonomy" id="714518"/>
    <lineage>
        <taxon>Eukaryota</taxon>
        <taxon>Viridiplantae</taxon>
        <taxon>Streptophyta</taxon>
        <taxon>Embryophyta</taxon>
        <taxon>Tracheophyta</taxon>
        <taxon>Spermatophyta</taxon>
        <taxon>Magnoliopsida</taxon>
        <taxon>eudicotyledons</taxon>
        <taxon>Gunneridae</taxon>
        <taxon>Pentapetalae</taxon>
        <taxon>rosids</taxon>
        <taxon>fabids</taxon>
        <taxon>Rosales</taxon>
        <taxon>Rhamnaceae</taxon>
        <taxon>Paliureae</taxon>
        <taxon>Ziziphus</taxon>
    </lineage>
</organism>
<feature type="region of interest" description="Disordered" evidence="6">
    <location>
        <begin position="2125"/>
        <end position="2149"/>
    </location>
</feature>
<keyword evidence="4 5" id="KW-0862">Zinc</keyword>
<evidence type="ECO:0000256" key="2">
    <source>
        <dbReference type="ARBA" id="ARBA00022737"/>
    </source>
</evidence>
<keyword evidence="1 5" id="KW-0479">Metal-binding</keyword>
<feature type="domain" description="C3H1-type" evidence="7">
    <location>
        <begin position="2210"/>
        <end position="2239"/>
    </location>
</feature>
<sequence length="2494" mass="272752">MDLQHLIHHRHHHNHHHHHQQQQNPRYVPFSNPTRYPENPNFQNPRPPNHHHSNLCHHLVPPPPPAIPPPPPPPPPQSSSYHHPLPPPPPPPYNPSQSSKFAFSNNPNHNLPFEEHSRKLQHHRDFVVLANRASSSHRIPVDDDRPPPPHRHHQHQYHRYPEIRSDFWDQSRVVAENRPERPYTPLRGFEPDPHKLQFDHNKPVSPYRITEKFRHDLEGISRTRGEYDDGFEPKYREDILWGRDDENYYRGGGQFSSGGSDTSFRELGFVSDQVGLSRDLELNSGSNDGRYGLVYDDELFRSGNGDGVRENPRWGHDRKHNSWFERGSVENSVGDGAPVVYGKREYYGSELGRYSNRGSRDGSHEYNRTPRKQLQKKSALLRIQVAKPYRRSVESGQLHYSGYHDNSGSSSFRRKDHQHVYMSREMDDEEEEEEREGSPVELDVSFKSNALVAKAIMAPSSSSDVIDADLNLRNRKLMKDSVFDGDIVNSELTELSEDTVNFANSTSTSDKELMKSEVKVTSGVRSNCLNLKHSKDTVNLRGSTNVANTSTSDTELMKSEGKITSGIKNNRLNSEPTKLSEDAVNLHRSTHVANGTSTSNNELIKLEGKRSSGIKGTVLDKNVTRTGSGKPSSSKVVKKKKVVRKIVKSSMHPHSSMLRSQPRNKSNQPLTADSCVHSPSAALGTDKGVRSSSSPCPVVGKKVEEGSPMTMKVEESEIDVNSHLKCVNKIEKNGKSSTSALCSPSLEKGKIDEVPENADNSGLGLHAISKINKSLTKLLGVTSPDDIGCMVDVKQSCKAKETSVHENGLEKESSETLLHGGGNSNSSLLNSGEIKMHEDLINVCYTDNSTDTTLHVVNGEKLTKEENSTCDIGTIDVLSKQPCGLQVSTSCGNGISEEVSKVTFSAGSTAIIGLSSSGEGIMDADADASQHGRGSIYVSNSGCSNYEKNIIISDSQPIDCTARKPSQDVAIALPENDGTGKSPKCKISVGDIGLSSSGESIMDADTDASQHGRGSICVSGSGCSNYEENIIISDSRPIDCAAMKPSQDSAIVLPENGSTGKSPKHKISVGDIGLSSSGESITDADTGASQHGRGSVCVSGSGCSNHEENIIISDSQPMDCAARKPSQEGAIALPENGGTGKSPKHKISVGDIGLSSSGESIMDADTDASQHDRGSICVSGSGCSNCEENIAISDSQPIDCAVTKPSPDGGIALPENGATGKSPKCKISVGDIEGEAPIIKKKRTVGTWLDFSRTSDTDLEPASVSESATAVDKTLSLIFKNPSNEAEVSCVGSLDFGLRPCEDGNSPVDGYPEANYVPRSDVNNDFDKTPLQCRKRRKVSVSPLESSSLATSQINEQSGNASSSFVKAPLTGNVALTGQKKKIGTTSMDALCVTTNLMPCEKECTLLHGNKLIRESFDAVDAARSSFLDGNLKVEHQCFGSSILGESIIPSFQPLCPSGSERLQKKDDASVMPVNNHQIDDIKCEREEKLGVCASKEELINHDETAQCTVLSAFHPPDIDQRLPCTSTESDDSLVKDNLPADCSGVSASTCNDEPMEIVTDTLSDMSSPQTSFNVSDTPGLGGKVSFSQISNDSCRNDKNVEEKSVVDGGSDVSAQISLSQCSKSNVKLDHGSEVSGKMVPLPLKDTKSMSSGLNIVTGEYNGQKNQAGVTLTKIFPGHASSIYPMVKKTASSTQAKPRTWHRSANPSASSVTESNPFPRTASPNRQLPERDGKLQSSSYVRKGNSLVRKPSPVAPLPKGSHGFSSSVYRLNYVGIDELKKGTISDHRVDIGNPSHLSRTGGMNAYFDRPITSLLTNSIKLPNSTAILLGDCTSSLQSEPFSGCSEITSNPMRSSENNDTHNFAEDSLRTSEALENQNGQPNGFDNRTELNDGNLASSNMKRIVYVKHKSNQLVATSNSSDLSIPNADKIQPSSFDGYYKRRTNQLIRTSLEGQTRPTVVVPDDNLNSEVQEASKAISIRFGKRRSYKASNISISSFSRKLLLSRKRDAVYTRSSNGFSLRKSKVLSVGGSSLKWSKSIERRAKKVNEEATLAVAEVERKKREQNRENRAASPGSKNRNNSPRERIFRIGSVRYKMDPSRQTLQRISGAAQLSWEDEVEVINPPFQFSKRPSNSSHQRITKDDESSCSVSLHPDKEAKISYIPRRLVIGNDEYIRIGNGNQLIRNPKKRTRILASAKVRWSLHTARLRLARKRKYCQFFTRFGKCNKEDGKCPYIHDPSKVAVCTKFLNGLCFNTNCKLTHKVYPTLNASAGTLKCSILIILYLSFDIFFFILNIHAGNSRKNAGLFLLFARILIDVLAGLCTNQNCPYRHVNVNPKASTCEEFLRGYCADGNECRKKHSYVCPIFEATGTCPQGSKCKLHHPKNRTKGKKRKRTGEKKNVQGRYFGSMHINVVGPITAVSEKLSGQAQHDNDIASEGKFADFISIDVSDDEAGESNDRESEQATLSDSDISQFHLDGLDELIKPVRIMDKRIR</sequence>
<feature type="region of interest" description="Disordered" evidence="6">
    <location>
        <begin position="181"/>
        <end position="202"/>
    </location>
</feature>
<dbReference type="Proteomes" id="UP000813462">
    <property type="component" value="Unassembled WGS sequence"/>
</dbReference>
<dbReference type="GO" id="GO:0005634">
    <property type="term" value="C:nucleus"/>
    <property type="evidence" value="ECO:0007669"/>
    <property type="project" value="TreeGrafter"/>
</dbReference>
<dbReference type="SMART" id="SM00356">
    <property type="entry name" value="ZnF_C3H1"/>
    <property type="match status" value="4"/>
</dbReference>
<feature type="compositionally biased region" description="Basic residues" evidence="6">
    <location>
        <begin position="2381"/>
        <end position="2396"/>
    </location>
</feature>
<feature type="compositionally biased region" description="Basic residues" evidence="6">
    <location>
        <begin position="148"/>
        <end position="157"/>
    </location>
</feature>
<name>A0A978V9I1_ZIZJJ</name>
<evidence type="ECO:0000256" key="1">
    <source>
        <dbReference type="ARBA" id="ARBA00022723"/>
    </source>
</evidence>
<feature type="region of interest" description="Disordered" evidence="6">
    <location>
        <begin position="802"/>
        <end position="824"/>
    </location>
</feature>
<evidence type="ECO:0000256" key="5">
    <source>
        <dbReference type="PROSITE-ProRule" id="PRU00723"/>
    </source>
</evidence>
<evidence type="ECO:0000313" key="9">
    <source>
        <dbReference type="Proteomes" id="UP000813462"/>
    </source>
</evidence>
<feature type="zinc finger region" description="C3H1-type" evidence="5">
    <location>
        <begin position="2335"/>
        <end position="2362"/>
    </location>
</feature>
<feature type="compositionally biased region" description="Basic and acidic residues" evidence="6">
    <location>
        <begin position="189"/>
        <end position="202"/>
    </location>
</feature>
<reference evidence="8" key="1">
    <citation type="journal article" date="2021" name="Front. Plant Sci.">
        <title>Chromosome-Scale Genome Assembly for Chinese Sour Jujube and Insights Into Its Genome Evolution and Domestication Signature.</title>
        <authorList>
            <person name="Shen L.-Y."/>
            <person name="Luo H."/>
            <person name="Wang X.-L."/>
            <person name="Wang X.-M."/>
            <person name="Qiu X.-J."/>
            <person name="Liu H."/>
            <person name="Zhou S.-S."/>
            <person name="Jia K.-H."/>
            <person name="Nie S."/>
            <person name="Bao Y.-T."/>
            <person name="Zhang R.-G."/>
            <person name="Yun Q.-Z."/>
            <person name="Chai Y.-H."/>
            <person name="Lu J.-Y."/>
            <person name="Li Y."/>
            <person name="Zhao S.-W."/>
            <person name="Mao J.-F."/>
            <person name="Jia S.-G."/>
            <person name="Mao Y.-M."/>
        </authorList>
    </citation>
    <scope>NUCLEOTIDE SEQUENCE</scope>
    <source>
        <strain evidence="8">AT0</strain>
        <tissue evidence="8">Leaf</tissue>
    </source>
</reference>
<feature type="zinc finger region" description="C3H1-type" evidence="5">
    <location>
        <begin position="2210"/>
        <end position="2239"/>
    </location>
</feature>
<feature type="compositionally biased region" description="Pro residues" evidence="6">
    <location>
        <begin position="84"/>
        <end position="94"/>
    </location>
</feature>
<dbReference type="Gene3D" id="4.10.1000.10">
    <property type="entry name" value="Zinc finger, CCCH-type"/>
    <property type="match status" value="2"/>
</dbReference>
<keyword evidence="2" id="KW-0677">Repeat</keyword>
<feature type="domain" description="C3H1-type" evidence="7">
    <location>
        <begin position="2335"/>
        <end position="2362"/>
    </location>
</feature>
<feature type="compositionally biased region" description="Basic and acidic residues" evidence="6">
    <location>
        <begin position="358"/>
        <end position="368"/>
    </location>
</feature>
<dbReference type="PANTHER" id="PTHR46156">
    <property type="entry name" value="CCCH ZINGC FINGER"/>
    <property type="match status" value="1"/>
</dbReference>
<evidence type="ECO:0000256" key="6">
    <source>
        <dbReference type="SAM" id="MobiDB-lite"/>
    </source>
</evidence>
<evidence type="ECO:0000256" key="4">
    <source>
        <dbReference type="ARBA" id="ARBA00022833"/>
    </source>
</evidence>
<feature type="zinc finger region" description="C3H1-type" evidence="5">
    <location>
        <begin position="2363"/>
        <end position="2385"/>
    </location>
</feature>
<feature type="compositionally biased region" description="Basic and acidic residues" evidence="6">
    <location>
        <begin position="2057"/>
        <end position="2069"/>
    </location>
</feature>
<feature type="compositionally biased region" description="Basic residues" evidence="6">
    <location>
        <begin position="1"/>
        <end position="20"/>
    </location>
</feature>
<feature type="region of interest" description="Disordered" evidence="6">
    <location>
        <begin position="351"/>
        <end position="375"/>
    </location>
</feature>
<evidence type="ECO:0000256" key="3">
    <source>
        <dbReference type="ARBA" id="ARBA00022771"/>
    </source>
</evidence>
<proteinExistence type="predicted"/>
<feature type="region of interest" description="Disordered" evidence="6">
    <location>
        <begin position="1"/>
        <end position="113"/>
    </location>
</feature>
<evidence type="ECO:0000259" key="7">
    <source>
        <dbReference type="PROSITE" id="PS50103"/>
    </source>
</evidence>
<dbReference type="InterPro" id="IPR000571">
    <property type="entry name" value="Znf_CCCH"/>
</dbReference>
<feature type="region of interest" description="Disordered" evidence="6">
    <location>
        <begin position="1688"/>
        <end position="1761"/>
    </location>
</feature>
<comment type="caution">
    <text evidence="8">The sequence shown here is derived from an EMBL/GenBank/DDBJ whole genome shotgun (WGS) entry which is preliminary data.</text>
</comment>
<feature type="compositionally biased region" description="Basic residues" evidence="6">
    <location>
        <begin position="636"/>
        <end position="647"/>
    </location>
</feature>
<feature type="region of interest" description="Disordered" evidence="6">
    <location>
        <begin position="2057"/>
        <end position="2086"/>
    </location>
</feature>
<feature type="compositionally biased region" description="Polar residues" evidence="6">
    <location>
        <begin position="1690"/>
        <end position="1726"/>
    </location>
</feature>
<feature type="region of interest" description="Disordered" evidence="6">
    <location>
        <begin position="134"/>
        <end position="157"/>
    </location>
</feature>
<accession>A0A978V9I1</accession>
<feature type="compositionally biased region" description="Polar residues" evidence="6">
    <location>
        <begin position="657"/>
        <end position="671"/>
    </location>
</feature>
<dbReference type="GO" id="GO:0008270">
    <property type="term" value="F:zinc ion binding"/>
    <property type="evidence" value="ECO:0007669"/>
    <property type="project" value="UniProtKB-KW"/>
</dbReference>
<dbReference type="FunFam" id="4.10.1000.10:FF:000022">
    <property type="entry name" value="Zinc finger CCCH domain-containing protein 7"/>
    <property type="match status" value="1"/>
</dbReference>
<feature type="domain" description="C3H1-type" evidence="7">
    <location>
        <begin position="2363"/>
        <end position="2385"/>
    </location>
</feature>
<keyword evidence="3 5" id="KW-0863">Zinc-finger</keyword>
<evidence type="ECO:0000313" key="8">
    <source>
        <dbReference type="EMBL" id="KAH7524566.1"/>
    </source>
</evidence>
<feature type="compositionally biased region" description="Pro residues" evidence="6">
    <location>
        <begin position="60"/>
        <end position="77"/>
    </location>
</feature>
<dbReference type="PANTHER" id="PTHR46156:SF1">
    <property type="entry name" value="ZINC FINGER CCCH DOMAIN-CONTAINING PROTEIN 3"/>
    <property type="match status" value="1"/>
</dbReference>
<protein>
    <recommendedName>
        <fullName evidence="7">C3H1-type domain-containing protein</fullName>
    </recommendedName>
</protein>
<feature type="compositionally biased region" description="Polar residues" evidence="6">
    <location>
        <begin position="100"/>
        <end position="109"/>
    </location>
</feature>
<feature type="region of interest" description="Disordered" evidence="6">
    <location>
        <begin position="621"/>
        <end position="700"/>
    </location>
</feature>
<gene>
    <name evidence="8" type="ORF">FEM48_Zijuj06G0133100</name>
</gene>